<dbReference type="GeneID" id="8681046"/>
<reference evidence="2 3" key="2">
    <citation type="journal article" date="2008" name="Int. J. Syst. Evol. Microbiol.">
        <title>Methanocella paludicola gen. nov., sp. nov., a methane-producing archaeon, the first isolate of the lineage 'Rice Cluster I', and proposal of the new archaeal order Methanocellales ord. nov.</title>
        <authorList>
            <person name="Sakai S."/>
            <person name="Imachi H."/>
            <person name="Hanada S."/>
            <person name="Ohashi A."/>
            <person name="Harada H."/>
            <person name="Kamagata Y."/>
        </authorList>
    </citation>
    <scope>NUCLEOTIDE SEQUENCE [LARGE SCALE GENOMIC DNA]</scope>
    <source>
        <strain evidence="3">DSM 17711 / JCM 13418 / NBRC 101707 / SANAE</strain>
    </source>
</reference>
<keyword evidence="3" id="KW-1185">Reference proteome</keyword>
<reference evidence="3" key="3">
    <citation type="journal article" date="2011" name="PLoS ONE">
        <title>Genome sequence of a mesophilic hydrogenotrophic methanogen Methanocella paludicola, the first cultivated representative of the order Methanocellales.</title>
        <authorList>
            <person name="Sakai S."/>
            <person name="Takaki Y."/>
            <person name="Shimamura S."/>
            <person name="Sekine M."/>
            <person name="Tajima T."/>
            <person name="Kosugi H."/>
            <person name="Ichikawa N."/>
            <person name="Tasumi E."/>
            <person name="Hiraki A.T."/>
            <person name="Shimizu A."/>
            <person name="Kato Y."/>
            <person name="Nishiko R."/>
            <person name="Mori K."/>
            <person name="Fujita N."/>
            <person name="Imachi H."/>
            <person name="Takai K."/>
        </authorList>
    </citation>
    <scope>NUCLEOTIDE SEQUENCE [LARGE SCALE GENOMIC DNA]</scope>
    <source>
        <strain evidence="3">DSM 17711 / JCM 13418 / NBRC 101707 / SANAE</strain>
    </source>
</reference>
<dbReference type="Gene3D" id="3.40.50.410">
    <property type="entry name" value="von Willebrand factor, type A domain"/>
    <property type="match status" value="1"/>
</dbReference>
<dbReference type="OrthoDB" id="146184at2157"/>
<dbReference type="InterPro" id="IPR036465">
    <property type="entry name" value="vWFA_dom_sf"/>
</dbReference>
<dbReference type="SUPFAM" id="SSF53300">
    <property type="entry name" value="vWA-like"/>
    <property type="match status" value="1"/>
</dbReference>
<dbReference type="AlphaFoldDB" id="D1YXC6"/>
<dbReference type="eggNOG" id="arCOG02900">
    <property type="taxonomic scope" value="Archaea"/>
</dbReference>
<accession>D1YXC6</accession>
<proteinExistence type="predicted"/>
<feature type="domain" description="VWFA" evidence="1">
    <location>
        <begin position="96"/>
        <end position="292"/>
    </location>
</feature>
<dbReference type="RefSeq" id="WP_012899777.1">
    <property type="nucleotide sequence ID" value="NC_013665.1"/>
</dbReference>
<evidence type="ECO:0000259" key="1">
    <source>
        <dbReference type="SMART" id="SM00327"/>
    </source>
</evidence>
<gene>
    <name evidence="2" type="ordered locus">MCP_1026</name>
</gene>
<evidence type="ECO:0000313" key="2">
    <source>
        <dbReference type="EMBL" id="BAI61098.1"/>
    </source>
</evidence>
<name>D1YXC6_METPS</name>
<sequence>MIFDEDDTRIREACARCMADPSSVESYDRLMDGSRLIGRNFLRLYSIVPSMSTRMVYSGYSGGGIISFDRTIASFGEKGKTLDGVVARYRLKDVKKLNLALLYDDSNSMTAWWRSKNIGATINEAQAPQSYAKIACLALMEGLGKAADISLWTFGSRAEGPYNANAGMYRQLISRNGSGGTRLDLALQSMIDLGWHRKRGTNVAVILTDGVPEVGRSVYAEDVLVNMKALELIRNIQSNKVKLLYIQLHTDDSRKFKKSGGYTVAEFGGVIEKMGGLVMNVDAANKVSDSLFKGLQQILK</sequence>
<evidence type="ECO:0000313" key="3">
    <source>
        <dbReference type="Proteomes" id="UP000001882"/>
    </source>
</evidence>
<organism evidence="2 3">
    <name type="scientific">Methanocella paludicola (strain DSM 17711 / JCM 13418 / NBRC 101707 / SANAE)</name>
    <dbReference type="NCBI Taxonomy" id="304371"/>
    <lineage>
        <taxon>Archaea</taxon>
        <taxon>Methanobacteriati</taxon>
        <taxon>Methanobacteriota</taxon>
        <taxon>Stenosarchaea group</taxon>
        <taxon>Methanomicrobia</taxon>
        <taxon>Methanocellales</taxon>
        <taxon>Methanocellaceae</taxon>
        <taxon>Methanocella</taxon>
    </lineage>
</organism>
<dbReference type="InParanoid" id="D1YXC6"/>
<protein>
    <recommendedName>
        <fullName evidence="1">VWFA domain-containing protein</fullName>
    </recommendedName>
</protein>
<reference evidence="2 3" key="1">
    <citation type="journal article" date="2007" name="Appl. Environ. Microbiol.">
        <title>Isolation of key methanogens for global methane emission from rice paddy fields: a novel isolate affiliated with the clone cluster rice cluster I.</title>
        <authorList>
            <person name="Sakai S."/>
            <person name="Imachi H."/>
            <person name="Sekiguchi Y."/>
            <person name="Ohashi A."/>
            <person name="Harada H."/>
            <person name="Kamagata Y."/>
        </authorList>
    </citation>
    <scope>NUCLEOTIDE SEQUENCE [LARGE SCALE GENOMIC DNA]</scope>
    <source>
        <strain evidence="3">DSM 17711 / JCM 13418 / NBRC 101707 / SANAE</strain>
    </source>
</reference>
<dbReference type="Proteomes" id="UP000001882">
    <property type="component" value="Chromosome"/>
</dbReference>
<dbReference type="SMART" id="SM00327">
    <property type="entry name" value="VWA"/>
    <property type="match status" value="1"/>
</dbReference>
<dbReference type="InterPro" id="IPR002035">
    <property type="entry name" value="VWF_A"/>
</dbReference>
<dbReference type="EMBL" id="AP011532">
    <property type="protein sequence ID" value="BAI61098.1"/>
    <property type="molecule type" value="Genomic_DNA"/>
</dbReference>
<dbReference type="STRING" id="304371.MCP_1026"/>
<dbReference type="KEGG" id="mpd:MCP_1026"/>